<organism evidence="1 2">
    <name type="scientific">Teratosphaeria nubilosa</name>
    <dbReference type="NCBI Taxonomy" id="161662"/>
    <lineage>
        <taxon>Eukaryota</taxon>
        <taxon>Fungi</taxon>
        <taxon>Dikarya</taxon>
        <taxon>Ascomycota</taxon>
        <taxon>Pezizomycotina</taxon>
        <taxon>Dothideomycetes</taxon>
        <taxon>Dothideomycetidae</taxon>
        <taxon>Mycosphaerellales</taxon>
        <taxon>Teratosphaeriaceae</taxon>
        <taxon>Teratosphaeria</taxon>
    </lineage>
</organism>
<accession>A0A6G1L721</accession>
<evidence type="ECO:0000313" key="1">
    <source>
        <dbReference type="EMBL" id="KAF2768667.1"/>
    </source>
</evidence>
<gene>
    <name evidence="1" type="ORF">EJ03DRAFT_116341</name>
</gene>
<keyword evidence="2" id="KW-1185">Reference proteome</keyword>
<protein>
    <submittedName>
        <fullName evidence="1">Uncharacterized protein</fullName>
    </submittedName>
</protein>
<name>A0A6G1L721_9PEZI</name>
<dbReference type="Proteomes" id="UP000799436">
    <property type="component" value="Unassembled WGS sequence"/>
</dbReference>
<dbReference type="EMBL" id="ML995842">
    <property type="protein sequence ID" value="KAF2768667.1"/>
    <property type="molecule type" value="Genomic_DNA"/>
</dbReference>
<sequence length="129" mass="14372">MCICMRTEWRPAFPCQHFLVRDFYCLHVIFSRTRNPDSISYFVKTSVAGKEKNCPMMATTTTTTTTTTTDLPEGHVDVDWSTWAPPGEGDGETHPILSAILGLADDLWFCPPSSPLTLPSPKYNPPPLP</sequence>
<dbReference type="AlphaFoldDB" id="A0A6G1L721"/>
<reference evidence="1" key="1">
    <citation type="journal article" date="2020" name="Stud. Mycol.">
        <title>101 Dothideomycetes genomes: a test case for predicting lifestyles and emergence of pathogens.</title>
        <authorList>
            <person name="Haridas S."/>
            <person name="Albert R."/>
            <person name="Binder M."/>
            <person name="Bloem J."/>
            <person name="Labutti K."/>
            <person name="Salamov A."/>
            <person name="Andreopoulos B."/>
            <person name="Baker S."/>
            <person name="Barry K."/>
            <person name="Bills G."/>
            <person name="Bluhm B."/>
            <person name="Cannon C."/>
            <person name="Castanera R."/>
            <person name="Culley D."/>
            <person name="Daum C."/>
            <person name="Ezra D."/>
            <person name="Gonzalez J."/>
            <person name="Henrissat B."/>
            <person name="Kuo A."/>
            <person name="Liang C."/>
            <person name="Lipzen A."/>
            <person name="Lutzoni F."/>
            <person name="Magnuson J."/>
            <person name="Mondo S."/>
            <person name="Nolan M."/>
            <person name="Ohm R."/>
            <person name="Pangilinan J."/>
            <person name="Park H.-J."/>
            <person name="Ramirez L."/>
            <person name="Alfaro M."/>
            <person name="Sun H."/>
            <person name="Tritt A."/>
            <person name="Yoshinaga Y."/>
            <person name="Zwiers L.-H."/>
            <person name="Turgeon B."/>
            <person name="Goodwin S."/>
            <person name="Spatafora J."/>
            <person name="Crous P."/>
            <person name="Grigoriev I."/>
        </authorList>
    </citation>
    <scope>NUCLEOTIDE SEQUENCE</scope>
    <source>
        <strain evidence="1">CBS 116005</strain>
    </source>
</reference>
<evidence type="ECO:0000313" key="2">
    <source>
        <dbReference type="Proteomes" id="UP000799436"/>
    </source>
</evidence>
<proteinExistence type="predicted"/>